<dbReference type="GO" id="GO:0005615">
    <property type="term" value="C:extracellular space"/>
    <property type="evidence" value="ECO:0007669"/>
    <property type="project" value="InterPro"/>
</dbReference>
<keyword evidence="2" id="KW-0882">Thioester bond</keyword>
<keyword evidence="1" id="KW-0732">Signal</keyword>
<dbReference type="SUPFAM" id="SSF49410">
    <property type="entry name" value="Alpha-macroglobulin receptor domain"/>
    <property type="match status" value="1"/>
</dbReference>
<reference evidence="5 6" key="1">
    <citation type="journal article" date="2022" name="Nat. Ecol. Evol.">
        <title>A masculinizing supergene underlies an exaggerated male reproductive morph in a spider.</title>
        <authorList>
            <person name="Hendrickx F."/>
            <person name="De Corte Z."/>
            <person name="Sonet G."/>
            <person name="Van Belleghem S.M."/>
            <person name="Kostlbacher S."/>
            <person name="Vangestel C."/>
        </authorList>
    </citation>
    <scope>NUCLEOTIDE SEQUENCE [LARGE SCALE GENOMIC DNA]</scope>
    <source>
        <strain evidence="5">W744_W776</strain>
    </source>
</reference>
<dbReference type="InterPro" id="IPR009048">
    <property type="entry name" value="A-macroglobulin_rcpt-bd"/>
</dbReference>
<dbReference type="PANTHER" id="PTHR11412:SF136">
    <property type="entry name" value="CD109 ANTIGEN"/>
    <property type="match status" value="1"/>
</dbReference>
<evidence type="ECO:0000256" key="3">
    <source>
        <dbReference type="ARBA" id="ARBA00023157"/>
    </source>
</evidence>
<proteinExistence type="predicted"/>
<accession>A0AAV6TYJ7</accession>
<evidence type="ECO:0000313" key="5">
    <source>
        <dbReference type="EMBL" id="KAG8176849.1"/>
    </source>
</evidence>
<evidence type="ECO:0000259" key="4">
    <source>
        <dbReference type="SMART" id="SM01361"/>
    </source>
</evidence>
<evidence type="ECO:0000313" key="6">
    <source>
        <dbReference type="Proteomes" id="UP000827092"/>
    </source>
</evidence>
<dbReference type="InterPro" id="IPR008930">
    <property type="entry name" value="Terpenoid_cyclase/PrenylTrfase"/>
</dbReference>
<dbReference type="PANTHER" id="PTHR11412">
    <property type="entry name" value="MACROGLOBULIN / COMPLEMENT"/>
    <property type="match status" value="1"/>
</dbReference>
<organism evidence="5 6">
    <name type="scientific">Oedothorax gibbosus</name>
    <dbReference type="NCBI Taxonomy" id="931172"/>
    <lineage>
        <taxon>Eukaryota</taxon>
        <taxon>Metazoa</taxon>
        <taxon>Ecdysozoa</taxon>
        <taxon>Arthropoda</taxon>
        <taxon>Chelicerata</taxon>
        <taxon>Arachnida</taxon>
        <taxon>Araneae</taxon>
        <taxon>Araneomorphae</taxon>
        <taxon>Entelegynae</taxon>
        <taxon>Araneoidea</taxon>
        <taxon>Linyphiidae</taxon>
        <taxon>Erigoninae</taxon>
        <taxon>Oedothorax</taxon>
    </lineage>
</organism>
<name>A0AAV6TYJ7_9ARAC</name>
<dbReference type="SMART" id="SM01419">
    <property type="entry name" value="Thiol-ester_cl"/>
    <property type="match status" value="1"/>
</dbReference>
<dbReference type="InterPro" id="IPR019742">
    <property type="entry name" value="MacrogloblnA2_CS"/>
</dbReference>
<dbReference type="InterPro" id="IPR047565">
    <property type="entry name" value="Alpha-macroglob_thiol-ester_cl"/>
</dbReference>
<evidence type="ECO:0000256" key="1">
    <source>
        <dbReference type="ARBA" id="ARBA00022729"/>
    </source>
</evidence>
<dbReference type="InterPro" id="IPR036595">
    <property type="entry name" value="A-macroglobulin_rcpt-bd_sf"/>
</dbReference>
<keyword evidence="6" id="KW-1185">Reference proteome</keyword>
<dbReference type="EMBL" id="JAFNEN010000848">
    <property type="protein sequence ID" value="KAG8176849.1"/>
    <property type="molecule type" value="Genomic_DNA"/>
</dbReference>
<dbReference type="Pfam" id="PF07677">
    <property type="entry name" value="A2M_recep"/>
    <property type="match status" value="1"/>
</dbReference>
<dbReference type="Gene3D" id="2.60.40.690">
    <property type="entry name" value="Alpha-macroglobulin, receptor-binding domain"/>
    <property type="match status" value="1"/>
</dbReference>
<dbReference type="AlphaFoldDB" id="A0AAV6TYJ7"/>
<dbReference type="Proteomes" id="UP000827092">
    <property type="component" value="Unassembled WGS sequence"/>
</dbReference>
<dbReference type="SUPFAM" id="SSF48239">
    <property type="entry name" value="Terpenoid cyclases/Protein prenyltransferases"/>
    <property type="match status" value="1"/>
</dbReference>
<dbReference type="InterPro" id="IPR011626">
    <property type="entry name" value="Alpha-macroglobulin_TED"/>
</dbReference>
<dbReference type="SMART" id="SM01361">
    <property type="entry name" value="A2M_recep"/>
    <property type="match status" value="1"/>
</dbReference>
<dbReference type="PROSITE" id="PS00477">
    <property type="entry name" value="ALPHA_2_MACROGLOBULIN"/>
    <property type="match status" value="1"/>
</dbReference>
<feature type="domain" description="Alpha-macroglobulin receptor-binding" evidence="4">
    <location>
        <begin position="374"/>
        <end position="463"/>
    </location>
</feature>
<evidence type="ECO:0000256" key="2">
    <source>
        <dbReference type="ARBA" id="ARBA00022966"/>
    </source>
</evidence>
<dbReference type="InterPro" id="IPR050473">
    <property type="entry name" value="A2M/Complement_sys"/>
</dbReference>
<dbReference type="Pfam" id="PF07678">
    <property type="entry name" value="TED_complement"/>
    <property type="match status" value="1"/>
</dbReference>
<protein>
    <recommendedName>
        <fullName evidence="4">Alpha-macroglobulin receptor-binding domain-containing protein</fullName>
    </recommendedName>
</protein>
<keyword evidence="3" id="KW-1015">Disulfide bond</keyword>
<gene>
    <name evidence="5" type="ORF">JTE90_001988</name>
</gene>
<sequence>MAPSIKAIHKLLYMPNGCGEQNLITVVPRITIMDYLSRSNRLTSELSNQLIGGLRNGYQRQLTYKRADGSFSTFGERDRSGSTWLTAYAIRSLSLAKKPGEVHHKALQGGAENGAALTAFVLMALFEVKAEQKYGQQMVIAQRYIERELQSSSSPYVVSIVAYTLHLLDSPSKDRAFQMLLNMVERDGDLMFWDNKENQVNMTDKQSDYWFLAPSIDIETAAYAIRTYALRSDPAGATPVLKWLISKQNKNGGFSSTQDTVVALHAISEIAPFITPQFSNLNVKFTYPNGQKTMQVSRSLNIEEVEIPPEVPFVEVEVSGSGVGLVQVSTSFNLAVSGEAPQFFLNALLDKTSTASYLQLSICSHQRERRNDTSNMAVMEVGLPSGYVADVDALPSILQIPKVKRVETQLQDTSVVIYFDRLDKEESCVTVPAHRIHKVARQRRAPVKVYDFYSQAKSARMFYAPTKQFCVTSAMTTTVGKVAKIDTATEDSQRGGRSSGMITTAKSMHIVVLFIIVGQLFLR</sequence>
<dbReference type="Gene3D" id="1.50.10.20">
    <property type="match status" value="2"/>
</dbReference>
<comment type="caution">
    <text evidence="5">The sequence shown here is derived from an EMBL/GenBank/DDBJ whole genome shotgun (WGS) entry which is preliminary data.</text>
</comment>